<dbReference type="RefSeq" id="WP_092985218.1">
    <property type="nucleotide sequence ID" value="NZ_FNFY01000005.1"/>
</dbReference>
<keyword evidence="1" id="KW-0238">DNA-binding</keyword>
<dbReference type="InterPro" id="IPR013096">
    <property type="entry name" value="Cupin_2"/>
</dbReference>
<dbReference type="InterPro" id="IPR010982">
    <property type="entry name" value="Lambda_DNA-bd_dom_sf"/>
</dbReference>
<protein>
    <submittedName>
        <fullName evidence="3">Transcriptional regulator, XRE family with cupin sensor</fullName>
    </submittedName>
</protein>
<dbReference type="EMBL" id="FNFY01000005">
    <property type="protein sequence ID" value="SDK60277.1"/>
    <property type="molecule type" value="Genomic_DNA"/>
</dbReference>
<dbReference type="Pfam" id="PF01381">
    <property type="entry name" value="HTH_3"/>
    <property type="match status" value="1"/>
</dbReference>
<dbReference type="OrthoDB" id="34624at2"/>
<proteinExistence type="predicted"/>
<keyword evidence="4" id="KW-1185">Reference proteome</keyword>
<sequence length="172" mass="19054">MSATLGEELKKLRKDKKMTLKELSAKSGLSISFISQIERDLKTLTFTSLKKISEALDVNVNFFFDDNGTDPVDTSSLNGNFSYKDLSGDMVNPIFTPAVVELKAGETQHSPYTHRGQEFIYVLAGSLEVIVSGEQKTLETGESIHIDSRVEHEWYNNTAETTEILLVSSNSG</sequence>
<dbReference type="Gene3D" id="2.60.120.10">
    <property type="entry name" value="Jelly Rolls"/>
    <property type="match status" value="1"/>
</dbReference>
<name>A0A1G9D8T3_9BACL</name>
<dbReference type="GO" id="GO:0003677">
    <property type="term" value="F:DNA binding"/>
    <property type="evidence" value="ECO:0007669"/>
    <property type="project" value="UniProtKB-KW"/>
</dbReference>
<dbReference type="InterPro" id="IPR001387">
    <property type="entry name" value="Cro/C1-type_HTH"/>
</dbReference>
<dbReference type="InterPro" id="IPR014710">
    <property type="entry name" value="RmlC-like_jellyroll"/>
</dbReference>
<dbReference type="SUPFAM" id="SSF47413">
    <property type="entry name" value="lambda repressor-like DNA-binding domains"/>
    <property type="match status" value="1"/>
</dbReference>
<accession>A0A1G9D8T3</accession>
<dbReference type="InterPro" id="IPR011051">
    <property type="entry name" value="RmlC_Cupin_sf"/>
</dbReference>
<feature type="domain" description="HTH cro/C1-type" evidence="2">
    <location>
        <begin position="9"/>
        <end position="63"/>
    </location>
</feature>
<dbReference type="CDD" id="cd00093">
    <property type="entry name" value="HTH_XRE"/>
    <property type="match status" value="1"/>
</dbReference>
<dbReference type="Pfam" id="PF07883">
    <property type="entry name" value="Cupin_2"/>
    <property type="match status" value="1"/>
</dbReference>
<dbReference type="PANTHER" id="PTHR46797">
    <property type="entry name" value="HTH-TYPE TRANSCRIPTIONAL REGULATOR"/>
    <property type="match status" value="1"/>
</dbReference>
<dbReference type="PANTHER" id="PTHR46797:SF25">
    <property type="entry name" value="TRANSCRIPTIONAL REGULATOR"/>
    <property type="match status" value="1"/>
</dbReference>
<dbReference type="InterPro" id="IPR050807">
    <property type="entry name" value="TransReg_Diox_bact_type"/>
</dbReference>
<organism evidence="3 4">
    <name type="scientific">Lacicoccus qingdaonensis</name>
    <dbReference type="NCBI Taxonomy" id="576118"/>
    <lineage>
        <taxon>Bacteria</taxon>
        <taxon>Bacillati</taxon>
        <taxon>Bacillota</taxon>
        <taxon>Bacilli</taxon>
        <taxon>Bacillales</taxon>
        <taxon>Salinicoccaceae</taxon>
        <taxon>Lacicoccus</taxon>
    </lineage>
</organism>
<dbReference type="PROSITE" id="PS50943">
    <property type="entry name" value="HTH_CROC1"/>
    <property type="match status" value="1"/>
</dbReference>
<reference evidence="4" key="1">
    <citation type="submission" date="2016-10" db="EMBL/GenBank/DDBJ databases">
        <authorList>
            <person name="Varghese N."/>
            <person name="Submissions S."/>
        </authorList>
    </citation>
    <scope>NUCLEOTIDE SEQUENCE [LARGE SCALE GENOMIC DNA]</scope>
    <source>
        <strain evidence="4">CGMCC 1.8895</strain>
    </source>
</reference>
<dbReference type="GO" id="GO:0005829">
    <property type="term" value="C:cytosol"/>
    <property type="evidence" value="ECO:0007669"/>
    <property type="project" value="TreeGrafter"/>
</dbReference>
<dbReference type="AlphaFoldDB" id="A0A1G9D8T3"/>
<dbReference type="SUPFAM" id="SSF51182">
    <property type="entry name" value="RmlC-like cupins"/>
    <property type="match status" value="1"/>
</dbReference>
<evidence type="ECO:0000256" key="1">
    <source>
        <dbReference type="ARBA" id="ARBA00023125"/>
    </source>
</evidence>
<dbReference type="Proteomes" id="UP000199008">
    <property type="component" value="Unassembled WGS sequence"/>
</dbReference>
<evidence type="ECO:0000313" key="3">
    <source>
        <dbReference type="EMBL" id="SDK60277.1"/>
    </source>
</evidence>
<gene>
    <name evidence="3" type="ORF">SAMN05216216_10594</name>
</gene>
<evidence type="ECO:0000259" key="2">
    <source>
        <dbReference type="PROSITE" id="PS50943"/>
    </source>
</evidence>
<dbReference type="Gene3D" id="1.10.260.40">
    <property type="entry name" value="lambda repressor-like DNA-binding domains"/>
    <property type="match status" value="1"/>
</dbReference>
<dbReference type="GO" id="GO:0003700">
    <property type="term" value="F:DNA-binding transcription factor activity"/>
    <property type="evidence" value="ECO:0007669"/>
    <property type="project" value="TreeGrafter"/>
</dbReference>
<dbReference type="CDD" id="cd02209">
    <property type="entry name" value="cupin_XRE_C"/>
    <property type="match status" value="1"/>
</dbReference>
<evidence type="ECO:0000313" key="4">
    <source>
        <dbReference type="Proteomes" id="UP000199008"/>
    </source>
</evidence>
<dbReference type="STRING" id="576118.SAMN05216216_10594"/>
<dbReference type="SMART" id="SM00530">
    <property type="entry name" value="HTH_XRE"/>
    <property type="match status" value="1"/>
</dbReference>